<feature type="transmembrane region" description="Helical" evidence="8">
    <location>
        <begin position="128"/>
        <end position="152"/>
    </location>
</feature>
<dbReference type="AlphaFoldDB" id="A0A6J4NQJ3"/>
<feature type="transmembrane region" description="Helical" evidence="8">
    <location>
        <begin position="58"/>
        <end position="78"/>
    </location>
</feature>
<dbReference type="GO" id="GO:0005886">
    <property type="term" value="C:plasma membrane"/>
    <property type="evidence" value="ECO:0007669"/>
    <property type="project" value="UniProtKB-SubCell"/>
</dbReference>
<keyword evidence="3" id="KW-1003">Cell membrane</keyword>
<dbReference type="PANTHER" id="PTHR34856:SF2">
    <property type="entry name" value="PROTEIN NRFD"/>
    <property type="match status" value="1"/>
</dbReference>
<dbReference type="InterPro" id="IPR052049">
    <property type="entry name" value="Electron_transfer_protein"/>
</dbReference>
<gene>
    <name evidence="9" type="ORF">AVDCRST_MAG47-2697</name>
</gene>
<sequence length="351" mass="36313">MTSDSAVTGEGIQAPGGDFVRKRGRGRGEQSMVPPAAFTSYYGRNIVKPSPWKAEIPAYLFTGGVAAGSSLLAAGADLTDRDGLRRTGRLGAIVALGFSMLALVHDLGKPSRFLNMLRTVKLTSPMSVGTWILSIYGPFAALAAAAELAGLLPDGSYQGKAGTVLRLTRRAGRPAGLMAAVTAPPVAAYTAVLLADTATPSWHEAYRELPFVFCGSAAAASGGLGMIGSPVSEAGPARRFAAGGALVELLFEKQMERSMGITAEPLHHGKAGRLLKAATALTVGGAAGTVLAGRSRTIAVLSGAALMAGSACTRFAVFEAGQASARDPRYTVVPQRERLEKHGPTRYVEKT</sequence>
<evidence type="ECO:0000256" key="8">
    <source>
        <dbReference type="SAM" id="Phobius"/>
    </source>
</evidence>
<evidence type="ECO:0000256" key="6">
    <source>
        <dbReference type="ARBA" id="ARBA00023136"/>
    </source>
</evidence>
<protein>
    <submittedName>
        <fullName evidence="9">Formate dehydrogenase O putative subunit</fullName>
    </submittedName>
</protein>
<evidence type="ECO:0000256" key="3">
    <source>
        <dbReference type="ARBA" id="ARBA00022475"/>
    </source>
</evidence>
<keyword evidence="5 8" id="KW-1133">Transmembrane helix</keyword>
<reference evidence="9" key="1">
    <citation type="submission" date="2020-02" db="EMBL/GenBank/DDBJ databases">
        <authorList>
            <person name="Meier V. D."/>
        </authorList>
    </citation>
    <scope>NUCLEOTIDE SEQUENCE</scope>
    <source>
        <strain evidence="9">AVDCRST_MAG47</strain>
    </source>
</reference>
<dbReference type="Gene3D" id="1.20.1630.10">
    <property type="entry name" value="Formate dehydrogenase/DMSO reductase domain"/>
    <property type="match status" value="1"/>
</dbReference>
<feature type="transmembrane region" description="Helical" evidence="8">
    <location>
        <begin position="90"/>
        <end position="108"/>
    </location>
</feature>
<evidence type="ECO:0000256" key="1">
    <source>
        <dbReference type="ARBA" id="ARBA00004651"/>
    </source>
</evidence>
<dbReference type="InterPro" id="IPR005614">
    <property type="entry name" value="NrfD-like"/>
</dbReference>
<proteinExistence type="inferred from homology"/>
<dbReference type="Pfam" id="PF03916">
    <property type="entry name" value="NrfD"/>
    <property type="match status" value="1"/>
</dbReference>
<evidence type="ECO:0000256" key="4">
    <source>
        <dbReference type="ARBA" id="ARBA00022692"/>
    </source>
</evidence>
<keyword evidence="6 8" id="KW-0472">Membrane</keyword>
<dbReference type="PANTHER" id="PTHR34856">
    <property type="entry name" value="PROTEIN NRFD"/>
    <property type="match status" value="1"/>
</dbReference>
<name>A0A6J4NQJ3_9ACTN</name>
<accession>A0A6J4NQJ3</accession>
<evidence type="ECO:0000256" key="2">
    <source>
        <dbReference type="ARBA" id="ARBA00008929"/>
    </source>
</evidence>
<feature type="region of interest" description="Disordered" evidence="7">
    <location>
        <begin position="1"/>
        <end position="31"/>
    </location>
</feature>
<evidence type="ECO:0000313" key="9">
    <source>
        <dbReference type="EMBL" id="CAA9388910.1"/>
    </source>
</evidence>
<organism evidence="9">
    <name type="scientific">uncultured Nocardioidaceae bacterium</name>
    <dbReference type="NCBI Taxonomy" id="253824"/>
    <lineage>
        <taxon>Bacteria</taxon>
        <taxon>Bacillati</taxon>
        <taxon>Actinomycetota</taxon>
        <taxon>Actinomycetes</taxon>
        <taxon>Propionibacteriales</taxon>
        <taxon>Nocardioidaceae</taxon>
        <taxon>environmental samples</taxon>
    </lineage>
</organism>
<dbReference type="EMBL" id="CADCUK010000174">
    <property type="protein sequence ID" value="CAA9388910.1"/>
    <property type="molecule type" value="Genomic_DNA"/>
</dbReference>
<evidence type="ECO:0000256" key="5">
    <source>
        <dbReference type="ARBA" id="ARBA00022989"/>
    </source>
</evidence>
<comment type="similarity">
    <text evidence="2">Belongs to the NrfD family.</text>
</comment>
<evidence type="ECO:0000256" key="7">
    <source>
        <dbReference type="SAM" id="MobiDB-lite"/>
    </source>
</evidence>
<keyword evidence="4 8" id="KW-0812">Transmembrane</keyword>
<comment type="subcellular location">
    <subcellularLocation>
        <location evidence="1">Cell membrane</location>
        <topology evidence="1">Multi-pass membrane protein</topology>
    </subcellularLocation>
</comment>